<gene>
    <name evidence="2" type="ORF">SAMN04490197_4519</name>
</gene>
<sequence>MMLPPLALRTVRADAVAARRRLGRGLRMPFQVAEQRGELCLEPGTEPAGAQPLCFETTCGVLAFSEPGPQLSLMGECPVTLAQAGNDPNSWFWELLQHYLSPQIRDLFGYVRLLNAGRPEGFGCRLSVSLGASRATGYVWLSAESFLALCEAAPWRSIAAPLPGRLQLAIAVTLGRVRLTIAQVRSLRAGDVLVPELTLFQAQGSGYIQVGRHRLRGCIDDENGTMRLTLSSIEDTSVDENFAPHPYSEDAQDEPVVDIFGHEPFDELSMALNVRCGTLNLTLGELRNLGPGSVLGITGYAPGLAGLYYGDRPIGQGQLVEVDGRLGLQLSRVLFGR</sequence>
<name>A0A1H2H9F6_9PSED</name>
<evidence type="ECO:0000259" key="1">
    <source>
        <dbReference type="Pfam" id="PF01052"/>
    </source>
</evidence>
<dbReference type="AlphaFoldDB" id="A0A1H2H9F6"/>
<evidence type="ECO:0000313" key="3">
    <source>
        <dbReference type="Proteomes" id="UP000183653"/>
    </source>
</evidence>
<feature type="domain" description="Flagellar motor switch protein FliN-like C-terminal" evidence="1">
    <location>
        <begin position="267"/>
        <end position="333"/>
    </location>
</feature>
<dbReference type="EMBL" id="LT629782">
    <property type="protein sequence ID" value="SDU28188.1"/>
    <property type="molecule type" value="Genomic_DNA"/>
</dbReference>
<evidence type="ECO:0000313" key="2">
    <source>
        <dbReference type="EMBL" id="SDU28188.1"/>
    </source>
</evidence>
<dbReference type="Gene3D" id="2.30.330.10">
    <property type="entry name" value="SpoA-like"/>
    <property type="match status" value="1"/>
</dbReference>
<dbReference type="PANTHER" id="PTHR30034">
    <property type="entry name" value="FLAGELLAR MOTOR SWITCH PROTEIN FLIM"/>
    <property type="match status" value="1"/>
</dbReference>
<accession>A0A1H2H9F6</accession>
<keyword evidence="3" id="KW-1185">Reference proteome</keyword>
<protein>
    <submittedName>
        <fullName evidence="2">Type III secretion protein Q</fullName>
    </submittedName>
</protein>
<dbReference type="PANTHER" id="PTHR30034:SF6">
    <property type="entry name" value="YOP PROTEINS TRANSLOCATION PROTEIN Q"/>
    <property type="match status" value="1"/>
</dbReference>
<dbReference type="GO" id="GO:0071978">
    <property type="term" value="P:bacterial-type flagellum-dependent swarming motility"/>
    <property type="evidence" value="ECO:0007669"/>
    <property type="project" value="TreeGrafter"/>
</dbReference>
<dbReference type="GO" id="GO:0050918">
    <property type="term" value="P:positive chemotaxis"/>
    <property type="evidence" value="ECO:0007669"/>
    <property type="project" value="TreeGrafter"/>
</dbReference>
<organism evidence="2 3">
    <name type="scientific">Pseudomonas orientalis</name>
    <dbReference type="NCBI Taxonomy" id="76758"/>
    <lineage>
        <taxon>Bacteria</taxon>
        <taxon>Pseudomonadati</taxon>
        <taxon>Pseudomonadota</taxon>
        <taxon>Gammaproteobacteria</taxon>
        <taxon>Pseudomonadales</taxon>
        <taxon>Pseudomonadaceae</taxon>
        <taxon>Pseudomonas</taxon>
    </lineage>
</organism>
<dbReference type="RefSeq" id="WP_057725903.1">
    <property type="nucleotide sequence ID" value="NZ_JYLM01000013.1"/>
</dbReference>
<dbReference type="Pfam" id="PF01052">
    <property type="entry name" value="FliMN_C"/>
    <property type="match status" value="1"/>
</dbReference>
<dbReference type="InterPro" id="IPR001543">
    <property type="entry name" value="FliN-like_C"/>
</dbReference>
<dbReference type="OrthoDB" id="6516509at2"/>
<dbReference type="InterPro" id="IPR036429">
    <property type="entry name" value="SpoA-like_sf"/>
</dbReference>
<dbReference type="SUPFAM" id="SSF101801">
    <property type="entry name" value="Surface presentation of antigens (SPOA)"/>
    <property type="match status" value="1"/>
</dbReference>
<dbReference type="Proteomes" id="UP000183653">
    <property type="component" value="Chromosome I"/>
</dbReference>
<proteinExistence type="predicted"/>
<reference evidence="2 3" key="1">
    <citation type="submission" date="2016-10" db="EMBL/GenBank/DDBJ databases">
        <authorList>
            <person name="Varghese N."/>
            <person name="Submissions S."/>
        </authorList>
    </citation>
    <scope>NUCLEOTIDE SEQUENCE [LARGE SCALE GENOMIC DNA]</scope>
    <source>
        <strain evidence="2 3">BS2775</strain>
    </source>
</reference>